<dbReference type="SMART" id="SM00047">
    <property type="entry name" value="LYZ2"/>
    <property type="match status" value="1"/>
</dbReference>
<keyword evidence="3" id="KW-0966">Cell projection</keyword>
<dbReference type="PANTHER" id="PTHR33308:SF9">
    <property type="entry name" value="PEPTIDOGLYCAN HYDROLASE FLGJ"/>
    <property type="match status" value="1"/>
</dbReference>
<dbReference type="EMBL" id="VKLW01000001">
    <property type="protein sequence ID" value="TYK35592.1"/>
    <property type="molecule type" value="Genomic_DNA"/>
</dbReference>
<evidence type="ECO:0000259" key="2">
    <source>
        <dbReference type="SMART" id="SM00047"/>
    </source>
</evidence>
<dbReference type="InterPro" id="IPR002901">
    <property type="entry name" value="MGlyc_endo_b_GlcNAc-like_dom"/>
</dbReference>
<organism evidence="3 4">
    <name type="scientific">Bacteroides pyogenes</name>
    <dbReference type="NCBI Taxonomy" id="310300"/>
    <lineage>
        <taxon>Bacteria</taxon>
        <taxon>Pseudomonadati</taxon>
        <taxon>Bacteroidota</taxon>
        <taxon>Bacteroidia</taxon>
        <taxon>Bacteroidales</taxon>
        <taxon>Bacteroidaceae</taxon>
        <taxon>Bacteroides</taxon>
    </lineage>
</organism>
<dbReference type="InterPro" id="IPR051056">
    <property type="entry name" value="Glycosyl_Hydrolase_73"/>
</dbReference>
<keyword evidence="1" id="KW-0378">Hydrolase</keyword>
<keyword evidence="3" id="KW-0969">Cilium</keyword>
<dbReference type="AlphaFoldDB" id="A0A5D3EHI1"/>
<dbReference type="Proteomes" id="UP000324383">
    <property type="component" value="Unassembled WGS sequence"/>
</dbReference>
<reference evidence="3 4" key="1">
    <citation type="submission" date="2019-07" db="EMBL/GenBank/DDBJ databases">
        <title>Draft Genome Sequences of Bacteroides pyogenes Strains Isolated from the Uterus Holstein Dairy Cows with Metritis.</title>
        <authorList>
            <person name="Cunha F."/>
            <person name="Galvao K.N."/>
            <person name="Jeon S.J."/>
            <person name="Jeong K.C."/>
        </authorList>
    </citation>
    <scope>NUCLEOTIDE SEQUENCE [LARGE SCALE GENOMIC DNA]</scope>
    <source>
        <strain evidence="3 4">KG-31</strain>
    </source>
</reference>
<evidence type="ECO:0000313" key="4">
    <source>
        <dbReference type="Proteomes" id="UP000324383"/>
    </source>
</evidence>
<dbReference type="Pfam" id="PF01832">
    <property type="entry name" value="Glucosaminidase"/>
    <property type="match status" value="1"/>
</dbReference>
<dbReference type="PANTHER" id="PTHR33308">
    <property type="entry name" value="PEPTIDOGLYCAN HYDROLASE FLGJ"/>
    <property type="match status" value="1"/>
</dbReference>
<evidence type="ECO:0000256" key="1">
    <source>
        <dbReference type="ARBA" id="ARBA00022801"/>
    </source>
</evidence>
<sequence>MRVDEFVKWIYPQAKKMGEIHPVFVTAQAALESGWGKSAIGNNLFGITKGSTWKGAVQLVTTTEYFSRPDVTFKAPEKVMQVVKVGERRYKYTVKRLFRDYDTVSDCLSDHLAILKKPGYADAWTYRNDPKAFVRKLVDGIGSKYATAPNYVEAMDKVFQMVENVVLKERL</sequence>
<gene>
    <name evidence="3" type="ORF">FNJ60_00315</name>
</gene>
<dbReference type="GO" id="GO:0004040">
    <property type="term" value="F:amidase activity"/>
    <property type="evidence" value="ECO:0007669"/>
    <property type="project" value="InterPro"/>
</dbReference>
<feature type="domain" description="Mannosyl-glycoprotein endo-beta-N-acetylglucosamidase-like" evidence="2">
    <location>
        <begin position="3"/>
        <end position="164"/>
    </location>
</feature>
<proteinExistence type="predicted"/>
<keyword evidence="4" id="KW-1185">Reference proteome</keyword>
<evidence type="ECO:0000313" key="3">
    <source>
        <dbReference type="EMBL" id="TYK35592.1"/>
    </source>
</evidence>
<keyword evidence="3" id="KW-0282">Flagellum</keyword>
<dbReference type="RefSeq" id="WP_148730079.1">
    <property type="nucleotide sequence ID" value="NZ_VKLW01000001.1"/>
</dbReference>
<comment type="caution">
    <text evidence="3">The sequence shown here is derived from an EMBL/GenBank/DDBJ whole genome shotgun (WGS) entry which is preliminary data.</text>
</comment>
<dbReference type="Gene3D" id="1.10.530.10">
    <property type="match status" value="1"/>
</dbReference>
<accession>A0A5D3EHI1</accession>
<protein>
    <submittedName>
        <fullName evidence="3">Flagellar biosynthesis protein FlgJ</fullName>
    </submittedName>
</protein>
<name>A0A5D3EHI1_9BACE</name>